<dbReference type="GeneID" id="39990625"/>
<sequence length="355" mass="37543">MMMIIRRVMCVLAVVLCCACGYTMTAAAAVDNDSPSGRGVSRGAVEVSCGAGGALRVRPAAESEWLTCGAGSRVSACGKYADLCRKRTARAARTETRTAIIANEENIKPYAGEGNAGSHWEWDGFPFLSEDDIKEKANWDKCNKSETREVPGVNCSIWKEFRKETSSQPIAIDSQEPHTQQLQREESAKEKAGESASGTEIRGGDTTAGGVPLKDPVSEQHPPSKTQESTVAIQGVQDSSDNTMENTTVSDSNPVPQSPSSASTTAISSSEGTNTTTPASPENTTTEAPTTTQPSTKNTTTEVSTTTPSTVPNAEMSNNIASTLQKKANVDSSVSSVWVRVPLLIVVVLVSATLY</sequence>
<organism evidence="3 4">
    <name type="scientific">Trypanosoma theileri</name>
    <dbReference type="NCBI Taxonomy" id="67003"/>
    <lineage>
        <taxon>Eukaryota</taxon>
        <taxon>Discoba</taxon>
        <taxon>Euglenozoa</taxon>
        <taxon>Kinetoplastea</taxon>
        <taxon>Metakinetoplastina</taxon>
        <taxon>Trypanosomatida</taxon>
        <taxon>Trypanosomatidae</taxon>
        <taxon>Trypanosoma</taxon>
    </lineage>
</organism>
<feature type="chain" id="PRO_5012981594" description="Mucin-like glycoprotein" evidence="2">
    <location>
        <begin position="28"/>
        <end position="355"/>
    </location>
</feature>
<protein>
    <recommendedName>
        <fullName evidence="5">Mucin-like glycoprotein</fullName>
    </recommendedName>
</protein>
<evidence type="ECO:0000256" key="1">
    <source>
        <dbReference type="SAM" id="MobiDB-lite"/>
    </source>
</evidence>
<keyword evidence="2" id="KW-0732">Signal</keyword>
<gene>
    <name evidence="3" type="ORF">TM35_000571060</name>
</gene>
<keyword evidence="4" id="KW-1185">Reference proteome</keyword>
<evidence type="ECO:0008006" key="5">
    <source>
        <dbReference type="Google" id="ProtNLM"/>
    </source>
</evidence>
<feature type="compositionally biased region" description="Basic and acidic residues" evidence="1">
    <location>
        <begin position="183"/>
        <end position="193"/>
    </location>
</feature>
<accession>A0A1X0NGY4</accession>
<evidence type="ECO:0000313" key="4">
    <source>
        <dbReference type="Proteomes" id="UP000192257"/>
    </source>
</evidence>
<dbReference type="Proteomes" id="UP000192257">
    <property type="component" value="Unassembled WGS sequence"/>
</dbReference>
<name>A0A1X0NGY4_9TRYP</name>
<dbReference type="EMBL" id="NBCO01000057">
    <property type="protein sequence ID" value="ORC83778.1"/>
    <property type="molecule type" value="Genomic_DNA"/>
</dbReference>
<comment type="caution">
    <text evidence="3">The sequence shown here is derived from an EMBL/GenBank/DDBJ whole genome shotgun (WGS) entry which is preliminary data.</text>
</comment>
<feature type="compositionally biased region" description="Low complexity" evidence="1">
    <location>
        <begin position="258"/>
        <end position="313"/>
    </location>
</feature>
<evidence type="ECO:0000256" key="2">
    <source>
        <dbReference type="SAM" id="SignalP"/>
    </source>
</evidence>
<dbReference type="RefSeq" id="XP_028877844.1">
    <property type="nucleotide sequence ID" value="XM_029030845.1"/>
</dbReference>
<evidence type="ECO:0000313" key="3">
    <source>
        <dbReference type="EMBL" id="ORC83778.1"/>
    </source>
</evidence>
<feature type="region of interest" description="Disordered" evidence="1">
    <location>
        <begin position="166"/>
        <end position="315"/>
    </location>
</feature>
<proteinExistence type="predicted"/>
<dbReference type="VEuPathDB" id="TriTrypDB:TM35_000571060"/>
<dbReference type="AlphaFoldDB" id="A0A1X0NGY4"/>
<feature type="signal peptide" evidence="2">
    <location>
        <begin position="1"/>
        <end position="27"/>
    </location>
</feature>
<reference evidence="3 4" key="1">
    <citation type="submission" date="2017-03" db="EMBL/GenBank/DDBJ databases">
        <title>An alternative strategy for trypanosome survival in the mammalian bloodstream revealed through genome and transcriptome analysis of the ubiquitous bovine parasite Trypanosoma (Megatrypanum) theileri.</title>
        <authorList>
            <person name="Kelly S."/>
            <person name="Ivens A."/>
            <person name="Mott A."/>
            <person name="O'Neill E."/>
            <person name="Emms D."/>
            <person name="Macleod O."/>
            <person name="Voorheis P."/>
            <person name="Matthews J."/>
            <person name="Matthews K."/>
            <person name="Carrington M."/>
        </authorList>
    </citation>
    <scope>NUCLEOTIDE SEQUENCE [LARGE SCALE GENOMIC DNA]</scope>
    <source>
        <strain evidence="3">Edinburgh</strain>
    </source>
</reference>
<feature type="compositionally biased region" description="Polar residues" evidence="1">
    <location>
        <begin position="221"/>
        <end position="255"/>
    </location>
</feature>